<name>A0ABY9TFI7_9GAMM</name>
<dbReference type="EMBL" id="CP134146">
    <property type="protein sequence ID" value="WNC67531.1"/>
    <property type="molecule type" value="Genomic_DNA"/>
</dbReference>
<protein>
    <submittedName>
        <fullName evidence="3">NUMOD3 domain-containing DNA-binding protein</fullName>
    </submittedName>
</protein>
<dbReference type="Proteomes" id="UP001248581">
    <property type="component" value="Chromosome"/>
</dbReference>
<dbReference type="RefSeq" id="WP_348386690.1">
    <property type="nucleotide sequence ID" value="NZ_CP134146.1"/>
</dbReference>
<dbReference type="SMART" id="SM00496">
    <property type="entry name" value="IENR2"/>
    <property type="match status" value="1"/>
</dbReference>
<gene>
    <name evidence="3" type="ORF">RI845_13515</name>
</gene>
<evidence type="ECO:0000259" key="2">
    <source>
        <dbReference type="SMART" id="SM00496"/>
    </source>
</evidence>
<proteinExistence type="predicted"/>
<organism evidence="3 4">
    <name type="scientific">Thalassotalea nanhaiensis</name>
    <dbReference type="NCBI Taxonomy" id="3065648"/>
    <lineage>
        <taxon>Bacteria</taxon>
        <taxon>Pseudomonadati</taxon>
        <taxon>Pseudomonadota</taxon>
        <taxon>Gammaproteobacteria</taxon>
        <taxon>Alteromonadales</taxon>
        <taxon>Colwelliaceae</taxon>
        <taxon>Thalassotalea</taxon>
    </lineage>
</organism>
<feature type="region of interest" description="Disordered" evidence="1">
    <location>
        <begin position="1"/>
        <end position="58"/>
    </location>
</feature>
<evidence type="ECO:0000313" key="3">
    <source>
        <dbReference type="EMBL" id="WNC67531.1"/>
    </source>
</evidence>
<evidence type="ECO:0000313" key="4">
    <source>
        <dbReference type="Proteomes" id="UP001248581"/>
    </source>
</evidence>
<keyword evidence="4" id="KW-1185">Reference proteome</keyword>
<feature type="domain" description="Nuclease associated modular" evidence="2">
    <location>
        <begin position="31"/>
        <end position="47"/>
    </location>
</feature>
<dbReference type="InterPro" id="IPR003611">
    <property type="entry name" value="NUMOD3"/>
</dbReference>
<feature type="compositionally biased region" description="Basic residues" evidence="1">
    <location>
        <begin position="14"/>
        <end position="31"/>
    </location>
</feature>
<reference evidence="4" key="1">
    <citation type="submission" date="2023-09" db="EMBL/GenBank/DDBJ databases">
        <authorList>
            <person name="Li S."/>
            <person name="Li X."/>
            <person name="Zhang C."/>
            <person name="Zhao Z."/>
        </authorList>
    </citation>
    <scope>NUCLEOTIDE SEQUENCE [LARGE SCALE GENOMIC DNA]</scope>
    <source>
        <strain evidence="4">SQ345</strain>
    </source>
</reference>
<accession>A0ABY9TFI7</accession>
<dbReference type="GO" id="GO:0003677">
    <property type="term" value="F:DNA binding"/>
    <property type="evidence" value="ECO:0007669"/>
    <property type="project" value="UniProtKB-KW"/>
</dbReference>
<feature type="compositionally biased region" description="Basic and acidic residues" evidence="1">
    <location>
        <begin position="34"/>
        <end position="58"/>
    </location>
</feature>
<sequence>MNQSTREKLSLALKGRKLSKSHVRNMRKALTGRKMTDETKAKMSESAKQRHAREKLIA</sequence>
<dbReference type="Pfam" id="PF07460">
    <property type="entry name" value="NUMOD3"/>
    <property type="match status" value="1"/>
</dbReference>
<evidence type="ECO:0000256" key="1">
    <source>
        <dbReference type="SAM" id="MobiDB-lite"/>
    </source>
</evidence>
<keyword evidence="3" id="KW-0238">DNA-binding</keyword>